<proteinExistence type="predicted"/>
<feature type="domain" description="ABC transporter" evidence="11">
    <location>
        <begin position="490"/>
        <end position="722"/>
    </location>
</feature>
<protein>
    <submittedName>
        <fullName evidence="14">Uncharacterized protein</fullName>
    </submittedName>
</protein>
<dbReference type="Proteomes" id="UP000054877">
    <property type="component" value="Unassembled WGS sequence"/>
</dbReference>
<evidence type="ECO:0000256" key="6">
    <source>
        <dbReference type="ARBA" id="ARBA00022801"/>
    </source>
</evidence>
<keyword evidence="5" id="KW-0547">Nucleotide-binding</keyword>
<reference evidence="14 15" key="1">
    <citation type="submission" date="2015-11" db="EMBL/GenBank/DDBJ databases">
        <title>Genomic analysis of 38 Legionella species identifies large and diverse effector repertoires.</title>
        <authorList>
            <person name="Burstein D."/>
            <person name="Amaro F."/>
            <person name="Zusman T."/>
            <person name="Lifshitz Z."/>
            <person name="Cohen O."/>
            <person name="Gilbert J.A."/>
            <person name="Pupko T."/>
            <person name="Shuman H.A."/>
            <person name="Segal G."/>
        </authorList>
    </citation>
    <scope>NUCLEOTIDE SEQUENCE [LARGE SCALE GENOMIC DNA]</scope>
    <source>
        <strain evidence="14 15">Mt.St.Helens-9</strain>
    </source>
</reference>
<dbReference type="OrthoDB" id="9806127at2"/>
<comment type="caution">
    <text evidence="14">The sequence shown here is derived from an EMBL/GenBank/DDBJ whole genome shotgun (WGS) entry which is preliminary data.</text>
</comment>
<dbReference type="EMBL" id="LNYX01000014">
    <property type="protein sequence ID" value="KTD63901.1"/>
    <property type="molecule type" value="Genomic_DNA"/>
</dbReference>
<dbReference type="Pfam" id="PF00664">
    <property type="entry name" value="ABC_membrane"/>
    <property type="match status" value="1"/>
</dbReference>
<dbReference type="STRING" id="452.Lspi_1420"/>
<dbReference type="InterPro" id="IPR039421">
    <property type="entry name" value="Type_1_exporter"/>
</dbReference>
<feature type="transmembrane region" description="Helical" evidence="10">
    <location>
        <begin position="392"/>
        <end position="416"/>
    </location>
</feature>
<sequence length="725" mass="81425">MTTRILTKMRRVKTPVILQLEATECGSTALAILMAHYGKFVTAEEIRSICSVSRNGTTAINLVKAARHYGMSARGYNLEIDELDGVTLPFIVFWKFNHFLIVEGFSAKKVYLNDPAVGSCIVDWEEFEQGFTGVVLEIEPGEHFVPSGEPPSGTFHLLWQRIGHNQIAMLFISLVTLLLILPKTFIPLFIKVFVDDILTNHQNSLIPIIFGGIAMATFIEMLLTWIQKKSLLRLKIKLEMLYTVSFLWHLLHIPIRYFQQRSSGDIVERQEISEKISETLANDIPSALVNTIEIIAYMAVIMILSWPIGILLTLLIVMNFVALVLSKHYLTTLGQRYAQEQGKLYGIEMNGLQIIETIRIGALESIFFNRWLSHYINALQSEQQILWRKTMLGLFPSFINLLTILLVLCFGSYLVIIGQITVGTIIAIQGLAFLVIANLSGLVDFATTINDSRGDLIRLNDVLETTVDPHFTVKNAAGHDFLQKKSPVILKLDAITYSYSPLEPPVIDNLSLTVQRGQRIALVGASGSGKSTLAQLICGLNQVNSGQIFINDYLLSNLNRQELSEFIAYVDQNVFFFEGTLRDNLTFWSQEIADQDIHDLLKLVCLDEEIGSRGGLNMTVSEGGSNLSGGQCQRLEIVRALLHKPELLILDEATASLDLNTESIIYQNFIPLQRTLFIIAHRLHAIQNCDQILVLDKGHIAEAGSHQDLIKSQGIYYEQFRMEKL</sequence>
<dbReference type="Gene3D" id="1.20.1560.10">
    <property type="entry name" value="ABC transporter type 1, transmembrane domain"/>
    <property type="match status" value="1"/>
</dbReference>
<keyword evidence="2" id="KW-0813">Transport</keyword>
<dbReference type="GO" id="GO:0015421">
    <property type="term" value="F:ABC-type oligopeptide transporter activity"/>
    <property type="evidence" value="ECO:0007669"/>
    <property type="project" value="TreeGrafter"/>
</dbReference>
<dbReference type="Gene3D" id="3.40.50.300">
    <property type="entry name" value="P-loop containing nucleotide triphosphate hydrolases"/>
    <property type="match status" value="1"/>
</dbReference>
<comment type="subcellular location">
    <subcellularLocation>
        <location evidence="1">Cell membrane</location>
        <topology evidence="1">Multi-pass membrane protein</topology>
    </subcellularLocation>
</comment>
<dbReference type="Gene3D" id="3.90.70.10">
    <property type="entry name" value="Cysteine proteinases"/>
    <property type="match status" value="1"/>
</dbReference>
<dbReference type="PANTHER" id="PTHR43394">
    <property type="entry name" value="ATP-DEPENDENT PERMEASE MDL1, MITOCHONDRIAL"/>
    <property type="match status" value="1"/>
</dbReference>
<dbReference type="GO" id="GO:0005524">
    <property type="term" value="F:ATP binding"/>
    <property type="evidence" value="ECO:0007669"/>
    <property type="project" value="UniProtKB-KW"/>
</dbReference>
<evidence type="ECO:0000256" key="2">
    <source>
        <dbReference type="ARBA" id="ARBA00022448"/>
    </source>
</evidence>
<dbReference type="SUPFAM" id="SSF90123">
    <property type="entry name" value="ABC transporter transmembrane region"/>
    <property type="match status" value="1"/>
</dbReference>
<dbReference type="SUPFAM" id="SSF52540">
    <property type="entry name" value="P-loop containing nucleoside triphosphate hydrolases"/>
    <property type="match status" value="1"/>
</dbReference>
<name>A0A0W0Z474_LEGSP</name>
<dbReference type="AlphaFoldDB" id="A0A0W0Z474"/>
<feature type="domain" description="ABC transmembrane type-1" evidence="12">
    <location>
        <begin position="170"/>
        <end position="451"/>
    </location>
</feature>
<dbReference type="RefSeq" id="WP_058483351.1">
    <property type="nucleotide sequence ID" value="NZ_CAAAII010000001.1"/>
</dbReference>
<dbReference type="PROSITE" id="PS00211">
    <property type="entry name" value="ABC_TRANSPORTER_1"/>
    <property type="match status" value="1"/>
</dbReference>
<dbReference type="GO" id="GO:0016887">
    <property type="term" value="F:ATP hydrolysis activity"/>
    <property type="evidence" value="ECO:0007669"/>
    <property type="project" value="InterPro"/>
</dbReference>
<evidence type="ECO:0000256" key="7">
    <source>
        <dbReference type="ARBA" id="ARBA00022840"/>
    </source>
</evidence>
<keyword evidence="8 10" id="KW-1133">Transmembrane helix</keyword>
<evidence type="ECO:0000256" key="3">
    <source>
        <dbReference type="ARBA" id="ARBA00022475"/>
    </source>
</evidence>
<keyword evidence="4 10" id="KW-0812">Transmembrane</keyword>
<evidence type="ECO:0000256" key="4">
    <source>
        <dbReference type="ARBA" id="ARBA00022692"/>
    </source>
</evidence>
<evidence type="ECO:0000259" key="12">
    <source>
        <dbReference type="PROSITE" id="PS50929"/>
    </source>
</evidence>
<dbReference type="Pfam" id="PF00005">
    <property type="entry name" value="ABC_tran"/>
    <property type="match status" value="1"/>
</dbReference>
<gene>
    <name evidence="14" type="ORF">Lspi_1420</name>
</gene>
<dbReference type="PROSITE" id="PS50929">
    <property type="entry name" value="ABC_TM1F"/>
    <property type="match status" value="1"/>
</dbReference>
<keyword evidence="3" id="KW-1003">Cell membrane</keyword>
<keyword evidence="9 10" id="KW-0472">Membrane</keyword>
<dbReference type="InterPro" id="IPR005074">
    <property type="entry name" value="Peptidase_C39"/>
</dbReference>
<accession>A0A0W0Z474</accession>
<keyword evidence="7" id="KW-0067">ATP-binding</keyword>
<evidence type="ECO:0000256" key="10">
    <source>
        <dbReference type="SAM" id="Phobius"/>
    </source>
</evidence>
<dbReference type="PANTHER" id="PTHR43394:SF1">
    <property type="entry name" value="ATP-BINDING CASSETTE SUB-FAMILY B MEMBER 10, MITOCHONDRIAL"/>
    <property type="match status" value="1"/>
</dbReference>
<feature type="domain" description="Peptidase C39" evidence="13">
    <location>
        <begin position="19"/>
        <end position="138"/>
    </location>
</feature>
<dbReference type="InterPro" id="IPR003593">
    <property type="entry name" value="AAA+_ATPase"/>
</dbReference>
<evidence type="ECO:0000256" key="8">
    <source>
        <dbReference type="ARBA" id="ARBA00022989"/>
    </source>
</evidence>
<dbReference type="InterPro" id="IPR017871">
    <property type="entry name" value="ABC_transporter-like_CS"/>
</dbReference>
<dbReference type="PATRIC" id="fig|452.5.peg.1572"/>
<dbReference type="InterPro" id="IPR027417">
    <property type="entry name" value="P-loop_NTPase"/>
</dbReference>
<dbReference type="Pfam" id="PF03412">
    <property type="entry name" value="Peptidase_C39"/>
    <property type="match status" value="1"/>
</dbReference>
<dbReference type="InterPro" id="IPR011527">
    <property type="entry name" value="ABC1_TM_dom"/>
</dbReference>
<dbReference type="GO" id="GO:0008233">
    <property type="term" value="F:peptidase activity"/>
    <property type="evidence" value="ECO:0007669"/>
    <property type="project" value="InterPro"/>
</dbReference>
<evidence type="ECO:0000256" key="1">
    <source>
        <dbReference type="ARBA" id="ARBA00004651"/>
    </source>
</evidence>
<evidence type="ECO:0000256" key="9">
    <source>
        <dbReference type="ARBA" id="ARBA00023136"/>
    </source>
</evidence>
<evidence type="ECO:0000313" key="14">
    <source>
        <dbReference type="EMBL" id="KTD63901.1"/>
    </source>
</evidence>
<evidence type="ECO:0000259" key="13">
    <source>
        <dbReference type="PROSITE" id="PS50990"/>
    </source>
</evidence>
<organism evidence="14 15">
    <name type="scientific">Legionella spiritensis</name>
    <dbReference type="NCBI Taxonomy" id="452"/>
    <lineage>
        <taxon>Bacteria</taxon>
        <taxon>Pseudomonadati</taxon>
        <taxon>Pseudomonadota</taxon>
        <taxon>Gammaproteobacteria</taxon>
        <taxon>Legionellales</taxon>
        <taxon>Legionellaceae</taxon>
        <taxon>Legionella</taxon>
    </lineage>
</organism>
<dbReference type="InterPro" id="IPR003439">
    <property type="entry name" value="ABC_transporter-like_ATP-bd"/>
</dbReference>
<keyword evidence="6" id="KW-0378">Hydrolase</keyword>
<feature type="transmembrane region" description="Helical" evidence="10">
    <location>
        <begin position="167"/>
        <end position="190"/>
    </location>
</feature>
<dbReference type="SMART" id="SM00382">
    <property type="entry name" value="AAA"/>
    <property type="match status" value="1"/>
</dbReference>
<dbReference type="PROSITE" id="PS50893">
    <property type="entry name" value="ABC_TRANSPORTER_2"/>
    <property type="match status" value="1"/>
</dbReference>
<dbReference type="GO" id="GO:0006508">
    <property type="term" value="P:proteolysis"/>
    <property type="evidence" value="ECO:0007669"/>
    <property type="project" value="InterPro"/>
</dbReference>
<dbReference type="PROSITE" id="PS50990">
    <property type="entry name" value="PEPTIDASE_C39"/>
    <property type="match status" value="1"/>
</dbReference>
<keyword evidence="15" id="KW-1185">Reference proteome</keyword>
<feature type="transmembrane region" description="Helical" evidence="10">
    <location>
        <begin position="422"/>
        <end position="443"/>
    </location>
</feature>
<evidence type="ECO:0000313" key="15">
    <source>
        <dbReference type="Proteomes" id="UP000054877"/>
    </source>
</evidence>
<feature type="transmembrane region" description="Helical" evidence="10">
    <location>
        <begin position="205"/>
        <end position="226"/>
    </location>
</feature>
<feature type="transmembrane region" description="Helical" evidence="10">
    <location>
        <begin position="238"/>
        <end position="255"/>
    </location>
</feature>
<dbReference type="InterPro" id="IPR036640">
    <property type="entry name" value="ABC1_TM_sf"/>
</dbReference>
<evidence type="ECO:0000259" key="11">
    <source>
        <dbReference type="PROSITE" id="PS50893"/>
    </source>
</evidence>
<evidence type="ECO:0000256" key="5">
    <source>
        <dbReference type="ARBA" id="ARBA00022741"/>
    </source>
</evidence>
<dbReference type="FunFam" id="3.40.50.300:FF:000854">
    <property type="entry name" value="Multidrug ABC transporter ATP-binding protein"/>
    <property type="match status" value="1"/>
</dbReference>
<dbReference type="GO" id="GO:0005886">
    <property type="term" value="C:plasma membrane"/>
    <property type="evidence" value="ECO:0007669"/>
    <property type="project" value="UniProtKB-SubCell"/>
</dbReference>
<feature type="transmembrane region" description="Helical" evidence="10">
    <location>
        <begin position="294"/>
        <end position="325"/>
    </location>
</feature>